<dbReference type="PANTHER" id="PTHR10434:SF59">
    <property type="entry name" value="1-ACYL-SN-GLYCEROL-3-PHOSPHATE ACYLTRANSFERASE"/>
    <property type="match status" value="1"/>
</dbReference>
<dbReference type="InterPro" id="IPR002123">
    <property type="entry name" value="Plipid/glycerol_acylTrfase"/>
</dbReference>
<dbReference type="CDD" id="cd07989">
    <property type="entry name" value="LPLAT_AGPAT-like"/>
    <property type="match status" value="1"/>
</dbReference>
<evidence type="ECO:0000259" key="15">
    <source>
        <dbReference type="SMART" id="SM00563"/>
    </source>
</evidence>
<dbReference type="SUPFAM" id="SSF69593">
    <property type="entry name" value="Glycerol-3-phosphate (1)-acyltransferase"/>
    <property type="match status" value="1"/>
</dbReference>
<keyword evidence="14" id="KW-0812">Transmembrane</keyword>
<keyword evidence="14" id="KW-1133">Transmembrane helix</keyword>
<keyword evidence="10" id="KW-1208">Phospholipid metabolism</keyword>
<reference evidence="16" key="1">
    <citation type="submission" date="2016-10" db="EMBL/GenBank/DDBJ databases">
        <authorList>
            <person name="de Groot N.N."/>
        </authorList>
    </citation>
    <scope>NUCLEOTIDE SEQUENCE</scope>
</reference>
<comment type="similarity">
    <text evidence="2">Belongs to the 1-acyl-sn-glycerol-3-phosphate acyltransferase family.</text>
</comment>
<feature type="transmembrane region" description="Helical" evidence="14">
    <location>
        <begin position="12"/>
        <end position="32"/>
    </location>
</feature>
<evidence type="ECO:0000256" key="2">
    <source>
        <dbReference type="ARBA" id="ARBA00008655"/>
    </source>
</evidence>
<evidence type="ECO:0000313" key="16">
    <source>
        <dbReference type="EMBL" id="SHO81336.1"/>
    </source>
</evidence>
<evidence type="ECO:0000256" key="3">
    <source>
        <dbReference type="ARBA" id="ARBA00022475"/>
    </source>
</evidence>
<evidence type="ECO:0000256" key="4">
    <source>
        <dbReference type="ARBA" id="ARBA00022516"/>
    </source>
</evidence>
<dbReference type="Pfam" id="PF01553">
    <property type="entry name" value="Acyltransferase"/>
    <property type="match status" value="1"/>
</dbReference>
<evidence type="ECO:0000256" key="14">
    <source>
        <dbReference type="SAM" id="Phobius"/>
    </source>
</evidence>
<dbReference type="PANTHER" id="PTHR10434">
    <property type="entry name" value="1-ACYL-SN-GLYCEROL-3-PHOSPHATE ACYLTRANSFERASE"/>
    <property type="match status" value="1"/>
</dbReference>
<proteinExistence type="inferred from homology"/>
<keyword evidence="5" id="KW-0997">Cell inner membrane</keyword>
<sequence length="237" mass="27779">MKKIFAKIRFYVGAFVISFITAVIMIPLVMIFRKYRSTIRHKLNRVIFFFLGGESIEEGEIDKSAQIYMINHQGIVDIIIMEATHNLNINWVAKKQLFDAFWFGYILKESEMISIDRANKRGMLKLIRDAKKSIFIQNRPVAIFPEGTRTDKQELLSFKNGAKVLAEKLKLRVQPIIITGAKKLLNEHNRTANNSIVKLKYLPSIDVDNLNPNWYKEMREDMQREINIEYNNNNRPR</sequence>
<evidence type="ECO:0000256" key="7">
    <source>
        <dbReference type="ARBA" id="ARBA00023098"/>
    </source>
</evidence>
<keyword evidence="8 14" id="KW-0472">Membrane</keyword>
<evidence type="ECO:0000256" key="10">
    <source>
        <dbReference type="ARBA" id="ARBA00023264"/>
    </source>
</evidence>
<accession>A0A1W1EKJ9</accession>
<dbReference type="EC" id="2.3.1.51" evidence="16"/>
<keyword evidence="7" id="KW-0443">Lipid metabolism</keyword>
<comment type="pathway">
    <text evidence="12">Phospholipid metabolism.</text>
</comment>
<name>A0A1W1EKJ9_9ZZZZ</name>
<dbReference type="AlphaFoldDB" id="A0A1W1EKJ9"/>
<gene>
    <name evidence="16" type="ORF">MNB_SV-15-902</name>
</gene>
<feature type="domain" description="Phospholipid/glycerol acyltransferase" evidence="15">
    <location>
        <begin position="66"/>
        <end position="181"/>
    </location>
</feature>
<evidence type="ECO:0000256" key="1">
    <source>
        <dbReference type="ARBA" id="ARBA00004417"/>
    </source>
</evidence>
<keyword evidence="4" id="KW-0444">Lipid biosynthesis</keyword>
<keyword evidence="3" id="KW-1003">Cell membrane</keyword>
<keyword evidence="9" id="KW-0594">Phospholipid biosynthesis</keyword>
<keyword evidence="6 16" id="KW-0808">Transferase</keyword>
<dbReference type="InterPro" id="IPR004552">
    <property type="entry name" value="AGP_acyltrans"/>
</dbReference>
<protein>
    <submittedName>
        <fullName evidence="16">1-acyl-sn-glycerol-3-phosphate acyltransferase</fullName>
        <ecNumber evidence="16">2.3.1.51</ecNumber>
    </submittedName>
</protein>
<comment type="function">
    <text evidence="13">Converts lysophosphatidic acid (LPA) into phosphatidic acid by incorporating acyl moiety at the 2 position.</text>
</comment>
<evidence type="ECO:0000256" key="6">
    <source>
        <dbReference type="ARBA" id="ARBA00022679"/>
    </source>
</evidence>
<keyword evidence="11 16" id="KW-0012">Acyltransferase</keyword>
<dbReference type="SMART" id="SM00563">
    <property type="entry name" value="PlsC"/>
    <property type="match status" value="1"/>
</dbReference>
<organism evidence="16">
    <name type="scientific">hydrothermal vent metagenome</name>
    <dbReference type="NCBI Taxonomy" id="652676"/>
    <lineage>
        <taxon>unclassified sequences</taxon>
        <taxon>metagenomes</taxon>
        <taxon>ecological metagenomes</taxon>
    </lineage>
</organism>
<comment type="subcellular location">
    <subcellularLocation>
        <location evidence="1">Cell inner membrane</location>
        <topology evidence="1">Peripheral membrane protein</topology>
    </subcellularLocation>
</comment>
<evidence type="ECO:0000256" key="12">
    <source>
        <dbReference type="ARBA" id="ARBA00025707"/>
    </source>
</evidence>
<dbReference type="GO" id="GO:0005886">
    <property type="term" value="C:plasma membrane"/>
    <property type="evidence" value="ECO:0007669"/>
    <property type="project" value="UniProtKB-SubCell"/>
</dbReference>
<dbReference type="EMBL" id="FRYL01000038">
    <property type="protein sequence ID" value="SHO81336.1"/>
    <property type="molecule type" value="Genomic_DNA"/>
</dbReference>
<evidence type="ECO:0000256" key="11">
    <source>
        <dbReference type="ARBA" id="ARBA00023315"/>
    </source>
</evidence>
<dbReference type="GO" id="GO:0003841">
    <property type="term" value="F:1-acylglycerol-3-phosphate O-acyltransferase activity"/>
    <property type="evidence" value="ECO:0007669"/>
    <property type="project" value="UniProtKB-EC"/>
</dbReference>
<dbReference type="NCBIfam" id="TIGR00530">
    <property type="entry name" value="AGP_acyltrn"/>
    <property type="match status" value="1"/>
</dbReference>
<evidence type="ECO:0000256" key="9">
    <source>
        <dbReference type="ARBA" id="ARBA00023209"/>
    </source>
</evidence>
<evidence type="ECO:0000256" key="8">
    <source>
        <dbReference type="ARBA" id="ARBA00023136"/>
    </source>
</evidence>
<evidence type="ECO:0000256" key="13">
    <source>
        <dbReference type="ARBA" id="ARBA00037183"/>
    </source>
</evidence>
<dbReference type="GO" id="GO:0006654">
    <property type="term" value="P:phosphatidic acid biosynthetic process"/>
    <property type="evidence" value="ECO:0007669"/>
    <property type="project" value="TreeGrafter"/>
</dbReference>
<evidence type="ECO:0000256" key="5">
    <source>
        <dbReference type="ARBA" id="ARBA00022519"/>
    </source>
</evidence>